<reference evidence="1 2" key="1">
    <citation type="submission" date="2021-06" db="EMBL/GenBank/DDBJ databases">
        <title>Caerostris extrusa draft genome.</title>
        <authorList>
            <person name="Kono N."/>
            <person name="Arakawa K."/>
        </authorList>
    </citation>
    <scope>NUCLEOTIDE SEQUENCE [LARGE SCALE GENOMIC DNA]</scope>
</reference>
<dbReference type="Proteomes" id="UP001054945">
    <property type="component" value="Unassembled WGS sequence"/>
</dbReference>
<proteinExistence type="predicted"/>
<dbReference type="EMBL" id="BPLR01021729">
    <property type="protein sequence ID" value="GIX93025.1"/>
    <property type="molecule type" value="Genomic_DNA"/>
</dbReference>
<dbReference type="AlphaFoldDB" id="A0AAV4P739"/>
<sequence>MSDSRRKIGPDVKLLRLGFCFLCIRSFMLLGGECRNQYVKHYIAKEISANISFANIVASNITPQNTSAQIPNQNTPSPNNNTEIYQLLFILKEFAQPFSSDGIQTMFTNLQAATT</sequence>
<comment type="caution">
    <text evidence="1">The sequence shown here is derived from an EMBL/GenBank/DDBJ whole genome shotgun (WGS) entry which is preliminary data.</text>
</comment>
<organism evidence="1 2">
    <name type="scientific">Caerostris extrusa</name>
    <name type="common">Bark spider</name>
    <name type="synonym">Caerostris bankana</name>
    <dbReference type="NCBI Taxonomy" id="172846"/>
    <lineage>
        <taxon>Eukaryota</taxon>
        <taxon>Metazoa</taxon>
        <taxon>Ecdysozoa</taxon>
        <taxon>Arthropoda</taxon>
        <taxon>Chelicerata</taxon>
        <taxon>Arachnida</taxon>
        <taxon>Araneae</taxon>
        <taxon>Araneomorphae</taxon>
        <taxon>Entelegynae</taxon>
        <taxon>Araneoidea</taxon>
        <taxon>Araneidae</taxon>
        <taxon>Caerostris</taxon>
    </lineage>
</organism>
<name>A0AAV4P739_CAEEX</name>
<evidence type="ECO:0000313" key="1">
    <source>
        <dbReference type="EMBL" id="GIX93025.1"/>
    </source>
</evidence>
<accession>A0AAV4P739</accession>
<gene>
    <name evidence="1" type="ORF">CEXT_718751</name>
</gene>
<keyword evidence="2" id="KW-1185">Reference proteome</keyword>
<protein>
    <submittedName>
        <fullName evidence="1">Uncharacterized protein</fullName>
    </submittedName>
</protein>
<evidence type="ECO:0000313" key="2">
    <source>
        <dbReference type="Proteomes" id="UP001054945"/>
    </source>
</evidence>